<dbReference type="RefSeq" id="WP_229839887.1">
    <property type="nucleotide sequence ID" value="NZ_BMSV01000001.1"/>
</dbReference>
<protein>
    <recommendedName>
        <fullName evidence="2">Beta-lactamase-related domain-containing protein</fullName>
    </recommendedName>
</protein>
<feature type="compositionally biased region" description="Low complexity" evidence="1">
    <location>
        <begin position="26"/>
        <end position="47"/>
    </location>
</feature>
<feature type="region of interest" description="Disordered" evidence="1">
    <location>
        <begin position="1"/>
        <end position="47"/>
    </location>
</feature>
<name>A0A918ATS8_9ACTN</name>
<evidence type="ECO:0000313" key="4">
    <source>
        <dbReference type="Proteomes" id="UP000654123"/>
    </source>
</evidence>
<dbReference type="AlphaFoldDB" id="A0A918ATS8"/>
<dbReference type="InterPro" id="IPR001466">
    <property type="entry name" value="Beta-lactam-related"/>
</dbReference>
<evidence type="ECO:0000256" key="1">
    <source>
        <dbReference type="SAM" id="MobiDB-lite"/>
    </source>
</evidence>
<sequence>MSRPTTPPHEQRPTPGAATAEGGSDAPAGVSTGAPPASASAAKAAGAGRRTALRERFRRAVPLCVLRPGREPHVEHGHDPALFVEIGSLTKVLTGTALVRAAAAGLLDPDDPVERWLPAPPGSGITLRHLMEHTSGLPRLPPGLRGPARDPYAPFTAEALGGMLTRLDRLVEHPPGRHTEYSNFGYAVLGAALAAATRQPYEELLRAHVLEPLGVADEVTASPPADRALRARGRFGGVRAGWTMDGAILPAGGMWATPRAMAAVVSGLLVERRFGDPASAWQTADRLRWHNGATRDASAFAGAFTDGGEWVLVHRLGGRPQDTDRIGVDLLAGTRPGWPPGR</sequence>
<dbReference type="InterPro" id="IPR012338">
    <property type="entry name" value="Beta-lactam/transpept-like"/>
</dbReference>
<dbReference type="Proteomes" id="UP000654123">
    <property type="component" value="Unassembled WGS sequence"/>
</dbReference>
<dbReference type="PANTHER" id="PTHR46825:SF7">
    <property type="entry name" value="D-ALANYL-D-ALANINE CARBOXYPEPTIDASE"/>
    <property type="match status" value="1"/>
</dbReference>
<dbReference type="Gene3D" id="3.40.710.10">
    <property type="entry name" value="DD-peptidase/beta-lactamase superfamily"/>
    <property type="match status" value="1"/>
</dbReference>
<gene>
    <name evidence="3" type="ORF">GCM10010249_00120</name>
</gene>
<proteinExistence type="predicted"/>
<reference evidence="3" key="2">
    <citation type="submission" date="2020-09" db="EMBL/GenBank/DDBJ databases">
        <authorList>
            <person name="Sun Q."/>
            <person name="Ohkuma M."/>
        </authorList>
    </citation>
    <scope>NUCLEOTIDE SEQUENCE</scope>
    <source>
        <strain evidence="3">JCM 4335</strain>
    </source>
</reference>
<dbReference type="EMBL" id="BMSV01000001">
    <property type="protein sequence ID" value="GGP87008.1"/>
    <property type="molecule type" value="Genomic_DNA"/>
</dbReference>
<evidence type="ECO:0000259" key="2">
    <source>
        <dbReference type="Pfam" id="PF00144"/>
    </source>
</evidence>
<accession>A0A918ATS8</accession>
<feature type="domain" description="Beta-lactamase-related" evidence="2">
    <location>
        <begin position="78"/>
        <end position="311"/>
    </location>
</feature>
<dbReference type="SUPFAM" id="SSF56601">
    <property type="entry name" value="beta-lactamase/transpeptidase-like"/>
    <property type="match status" value="1"/>
</dbReference>
<dbReference type="PANTHER" id="PTHR46825">
    <property type="entry name" value="D-ALANYL-D-ALANINE-CARBOXYPEPTIDASE/ENDOPEPTIDASE AMPH"/>
    <property type="match status" value="1"/>
</dbReference>
<reference evidence="3" key="1">
    <citation type="journal article" date="2014" name="Int. J. Syst. Evol. Microbiol.">
        <title>Complete genome sequence of Corynebacterium casei LMG S-19264T (=DSM 44701T), isolated from a smear-ripened cheese.</title>
        <authorList>
            <consortium name="US DOE Joint Genome Institute (JGI-PGF)"/>
            <person name="Walter F."/>
            <person name="Albersmeier A."/>
            <person name="Kalinowski J."/>
            <person name="Ruckert C."/>
        </authorList>
    </citation>
    <scope>NUCLEOTIDE SEQUENCE</scope>
    <source>
        <strain evidence="3">JCM 4335</strain>
    </source>
</reference>
<keyword evidence="4" id="KW-1185">Reference proteome</keyword>
<dbReference type="Pfam" id="PF00144">
    <property type="entry name" value="Beta-lactamase"/>
    <property type="match status" value="1"/>
</dbReference>
<organism evidence="3 4">
    <name type="scientific">Streptomyces roseolilacinus</name>
    <dbReference type="NCBI Taxonomy" id="66904"/>
    <lineage>
        <taxon>Bacteria</taxon>
        <taxon>Bacillati</taxon>
        <taxon>Actinomycetota</taxon>
        <taxon>Actinomycetes</taxon>
        <taxon>Kitasatosporales</taxon>
        <taxon>Streptomycetaceae</taxon>
        <taxon>Streptomyces</taxon>
    </lineage>
</organism>
<comment type="caution">
    <text evidence="3">The sequence shown here is derived from an EMBL/GenBank/DDBJ whole genome shotgun (WGS) entry which is preliminary data.</text>
</comment>
<evidence type="ECO:0000313" key="3">
    <source>
        <dbReference type="EMBL" id="GGP87008.1"/>
    </source>
</evidence>
<dbReference type="InterPro" id="IPR050491">
    <property type="entry name" value="AmpC-like"/>
</dbReference>